<dbReference type="InterPro" id="IPR004090">
    <property type="entry name" value="Chemotax_Me-accpt_rcpt"/>
</dbReference>
<dbReference type="InterPro" id="IPR004089">
    <property type="entry name" value="MCPsignal_dom"/>
</dbReference>
<sequence>MLKNLHVITGIVFALTIFCLLQVVTGGLFYSAVSNDRHNFQNSGSLNAQQESLSDSVNTLVKTRVTVTRVAIRYLKNQRDPASLAAINKLLGNAGDSLTKAENYYSAWQAMPPVQGQSQALTTEMQKAYSQMHEVMRLSIEYLRADNYQAYGDLDAQQAQDDMEAVYTRWRAENNTLLKAAAKENQSSFTHMQWTLGTIFLVVIAVLIVFWQGLQHLLLKPLRSVMNHIRTIASGDLTQTISIDSRNEMGQLAAGLHEMQTSLVTTVSAVRGSTDSIYTGAGEIAAGSNDLSARTEQQASSLEETAASMEELTATVKQNSDNARQATLLAKNASETADRGGRVVNNVIRTMTEIADSSQQIAHITSVIDSIAFQTNILALNAAVEAARAGEQGRGFAVVAGEVRTLASRSAQAAKEIKALIENSVSRVNTGSGQVSEAGETMKEIVAAVTRVTDIMGEIASASDEQSRGIEQVSLAVSQMDSVTQQNAALVQESATAAAALEDQAEQLRQAVAAFRLNVQTQTAAPRATNLKTPQVLRPATASAGDGNWETF</sequence>
<evidence type="ECO:0000259" key="14">
    <source>
        <dbReference type="PROSITE" id="PS50111"/>
    </source>
</evidence>
<dbReference type="GO" id="GO:0006935">
    <property type="term" value="P:chemotaxis"/>
    <property type="evidence" value="ECO:0007669"/>
    <property type="project" value="UniProtKB-KW"/>
</dbReference>
<dbReference type="Proteomes" id="UP001223214">
    <property type="component" value="Unassembled WGS sequence"/>
</dbReference>
<dbReference type="GO" id="GO:0005886">
    <property type="term" value="C:plasma membrane"/>
    <property type="evidence" value="ECO:0007669"/>
    <property type="project" value="UniProtKB-SubCell"/>
</dbReference>
<dbReference type="CDD" id="cd19407">
    <property type="entry name" value="Tar_Tsr_sensor"/>
    <property type="match status" value="1"/>
</dbReference>
<evidence type="ECO:0000256" key="9">
    <source>
        <dbReference type="ARBA" id="ARBA00023224"/>
    </source>
</evidence>
<dbReference type="Gene3D" id="1.20.120.30">
    <property type="entry name" value="Aspartate receptor, ligand-binding domain"/>
    <property type="match status" value="1"/>
</dbReference>
<keyword evidence="7 13" id="KW-1133">Transmembrane helix</keyword>
<keyword evidence="2" id="KW-1003">Cell membrane</keyword>
<dbReference type="PROSITE" id="PS50885">
    <property type="entry name" value="HAMP"/>
    <property type="match status" value="1"/>
</dbReference>
<dbReference type="EMBL" id="JASSOM010000059">
    <property type="protein sequence ID" value="MDK9364527.1"/>
    <property type="molecule type" value="Genomic_DNA"/>
</dbReference>
<dbReference type="InterPro" id="IPR003660">
    <property type="entry name" value="HAMP_dom"/>
</dbReference>
<evidence type="ECO:0000259" key="15">
    <source>
        <dbReference type="PROSITE" id="PS50885"/>
    </source>
</evidence>
<comment type="similarity">
    <text evidence="10">Belongs to the methyl-accepting chemotaxis (MCP) protein family.</text>
</comment>
<evidence type="ECO:0000256" key="7">
    <source>
        <dbReference type="ARBA" id="ARBA00022989"/>
    </source>
</evidence>
<keyword evidence="6 13" id="KW-0812">Transmembrane</keyword>
<evidence type="ECO:0000256" key="4">
    <source>
        <dbReference type="ARBA" id="ARBA00022500"/>
    </source>
</evidence>
<dbReference type="PANTHER" id="PTHR43531">
    <property type="entry name" value="PROTEIN ICFG"/>
    <property type="match status" value="1"/>
</dbReference>
<dbReference type="PROSITE" id="PS50111">
    <property type="entry name" value="CHEMOTAXIS_TRANSDUC_2"/>
    <property type="match status" value="1"/>
</dbReference>
<dbReference type="GO" id="GO:0004888">
    <property type="term" value="F:transmembrane signaling receptor activity"/>
    <property type="evidence" value="ECO:0007669"/>
    <property type="project" value="InterPro"/>
</dbReference>
<dbReference type="SMART" id="SM00283">
    <property type="entry name" value="MA"/>
    <property type="match status" value="1"/>
</dbReference>
<keyword evidence="4" id="KW-0145">Chemotaxis</keyword>
<dbReference type="SMART" id="SM00304">
    <property type="entry name" value="HAMP"/>
    <property type="match status" value="1"/>
</dbReference>
<dbReference type="CDD" id="cd06225">
    <property type="entry name" value="HAMP"/>
    <property type="match status" value="1"/>
</dbReference>
<dbReference type="PRINTS" id="PR00260">
    <property type="entry name" value="CHEMTRNSDUCR"/>
</dbReference>
<dbReference type="Pfam" id="PF02203">
    <property type="entry name" value="TarH"/>
    <property type="match status" value="1"/>
</dbReference>
<evidence type="ECO:0000256" key="1">
    <source>
        <dbReference type="ARBA" id="ARBA00004429"/>
    </source>
</evidence>
<dbReference type="Pfam" id="PF00015">
    <property type="entry name" value="MCPsignal"/>
    <property type="match status" value="1"/>
</dbReference>
<evidence type="ECO:0000256" key="6">
    <source>
        <dbReference type="ARBA" id="ARBA00022692"/>
    </source>
</evidence>
<comment type="subcellular location">
    <subcellularLocation>
        <location evidence="1">Cell inner membrane</location>
        <topology evidence="1">Multi-pass membrane protein</topology>
    </subcellularLocation>
</comment>
<evidence type="ECO:0000256" key="12">
    <source>
        <dbReference type="SAM" id="Coils"/>
    </source>
</evidence>
<dbReference type="NCBIfam" id="NF047851">
    <property type="entry name" value="MCPCitTducer"/>
    <property type="match status" value="1"/>
</dbReference>
<evidence type="ECO:0000256" key="11">
    <source>
        <dbReference type="PROSITE-ProRule" id="PRU00284"/>
    </source>
</evidence>
<keyword evidence="9 11" id="KW-0807">Transducer</keyword>
<protein>
    <submittedName>
        <fullName evidence="16">Methyl-accepting chemotaxis protein</fullName>
    </submittedName>
</protein>
<feature type="domain" description="HAMP" evidence="15">
    <location>
        <begin position="216"/>
        <end position="268"/>
    </location>
</feature>
<dbReference type="Pfam" id="PF00672">
    <property type="entry name" value="HAMP"/>
    <property type="match status" value="1"/>
</dbReference>
<organism evidence="16 17">
    <name type="scientific">Lelliottia wanjuensis</name>
    <dbReference type="NCBI Taxonomy" id="3050585"/>
    <lineage>
        <taxon>Bacteria</taxon>
        <taxon>Pseudomonadati</taxon>
        <taxon>Pseudomonadota</taxon>
        <taxon>Gammaproteobacteria</taxon>
        <taxon>Enterobacterales</taxon>
        <taxon>Enterobacteriaceae</taxon>
        <taxon>Lelliottia</taxon>
    </lineage>
</organism>
<dbReference type="InterPro" id="IPR035440">
    <property type="entry name" value="4HB_MCP_dom_sf"/>
</dbReference>
<feature type="transmembrane region" description="Helical" evidence="13">
    <location>
        <begin position="6"/>
        <end position="30"/>
    </location>
</feature>
<dbReference type="Gene3D" id="1.10.287.950">
    <property type="entry name" value="Methyl-accepting chemotaxis protein"/>
    <property type="match status" value="1"/>
</dbReference>
<dbReference type="SMART" id="SM00319">
    <property type="entry name" value="TarH"/>
    <property type="match status" value="1"/>
</dbReference>
<keyword evidence="8 13" id="KW-0472">Membrane</keyword>
<dbReference type="RefSeq" id="WP_285150255.1">
    <property type="nucleotide sequence ID" value="NZ_JASSOM010000059.1"/>
</dbReference>
<proteinExistence type="inferred from homology"/>
<dbReference type="SUPFAM" id="SSF58104">
    <property type="entry name" value="Methyl-accepting chemotaxis protein (MCP) signaling domain"/>
    <property type="match status" value="1"/>
</dbReference>
<evidence type="ECO:0000313" key="17">
    <source>
        <dbReference type="Proteomes" id="UP001223214"/>
    </source>
</evidence>
<feature type="domain" description="Methyl-accepting transducer" evidence="14">
    <location>
        <begin position="273"/>
        <end position="502"/>
    </location>
</feature>
<keyword evidence="17" id="KW-1185">Reference proteome</keyword>
<evidence type="ECO:0000256" key="10">
    <source>
        <dbReference type="ARBA" id="ARBA00029447"/>
    </source>
</evidence>
<evidence type="ECO:0000256" key="8">
    <source>
        <dbReference type="ARBA" id="ARBA00023136"/>
    </source>
</evidence>
<keyword evidence="3" id="KW-0488">Methylation</keyword>
<dbReference type="InterPro" id="IPR003122">
    <property type="entry name" value="Tar_rcpt_lig-bd"/>
</dbReference>
<feature type="transmembrane region" description="Helical" evidence="13">
    <location>
        <begin position="194"/>
        <end position="214"/>
    </location>
</feature>
<dbReference type="CDD" id="cd11386">
    <property type="entry name" value="MCP_signal"/>
    <property type="match status" value="1"/>
</dbReference>
<dbReference type="AlphaFoldDB" id="A0AAP4D3U5"/>
<evidence type="ECO:0000256" key="5">
    <source>
        <dbReference type="ARBA" id="ARBA00022519"/>
    </source>
</evidence>
<reference evidence="16 17" key="1">
    <citation type="submission" date="2023-06" db="EMBL/GenBank/DDBJ databases">
        <title>Identification and characterization of antibiotic-resistant Gram-negative bacteria.</title>
        <authorList>
            <person name="Cho G.-S."/>
            <person name="Lee J."/>
            <person name="Tai E."/>
            <person name="Jeong S."/>
            <person name="Kim I."/>
            <person name="Kim B.-E."/>
            <person name="Jeong M.-I."/>
            <person name="Oh K.-K."/>
            <person name="Franz C.M.A.P."/>
        </authorList>
    </citation>
    <scope>NUCLEOTIDE SEQUENCE [LARGE SCALE GENOMIC DNA]</scope>
    <source>
        <strain evidence="16 17">V106_12</strain>
    </source>
</reference>
<name>A0AAP4D3U5_9ENTR</name>
<dbReference type="InterPro" id="IPR051310">
    <property type="entry name" value="MCP_chemotaxis"/>
</dbReference>
<evidence type="ECO:0000256" key="3">
    <source>
        <dbReference type="ARBA" id="ARBA00022481"/>
    </source>
</evidence>
<comment type="caution">
    <text evidence="16">The sequence shown here is derived from an EMBL/GenBank/DDBJ whole genome shotgun (WGS) entry which is preliminary data.</text>
</comment>
<accession>A0AAP4D3U5</accession>
<dbReference type="PANTHER" id="PTHR43531:SF16">
    <property type="entry name" value="METHYL-ACCEPTING CHEMOTAXIS PROTEIN II"/>
    <property type="match status" value="1"/>
</dbReference>
<keyword evidence="12" id="KW-0175">Coiled coil</keyword>
<dbReference type="SUPFAM" id="SSF47170">
    <property type="entry name" value="Aspartate receptor, ligand-binding domain"/>
    <property type="match status" value="1"/>
</dbReference>
<evidence type="ECO:0000313" key="16">
    <source>
        <dbReference type="EMBL" id="MDK9364527.1"/>
    </source>
</evidence>
<dbReference type="GO" id="GO:0007165">
    <property type="term" value="P:signal transduction"/>
    <property type="evidence" value="ECO:0007669"/>
    <property type="project" value="UniProtKB-KW"/>
</dbReference>
<keyword evidence="5" id="KW-0997">Cell inner membrane</keyword>
<feature type="coiled-coil region" evidence="12">
    <location>
        <begin position="491"/>
        <end position="518"/>
    </location>
</feature>
<dbReference type="FunFam" id="1.10.287.950:FF:000001">
    <property type="entry name" value="Methyl-accepting chemotaxis sensory transducer"/>
    <property type="match status" value="1"/>
</dbReference>
<evidence type="ECO:0000256" key="2">
    <source>
        <dbReference type="ARBA" id="ARBA00022475"/>
    </source>
</evidence>
<gene>
    <name evidence="16" type="ORF">QQF32_15115</name>
</gene>
<evidence type="ECO:0000256" key="13">
    <source>
        <dbReference type="SAM" id="Phobius"/>
    </source>
</evidence>